<name>A0ABN8X0R2_9GAMM</name>
<gene>
    <name evidence="2" type="ORF">MSZNOR_0608</name>
</gene>
<evidence type="ECO:0000256" key="1">
    <source>
        <dbReference type="SAM" id="Coils"/>
    </source>
</evidence>
<feature type="coiled-coil region" evidence="1">
    <location>
        <begin position="18"/>
        <end position="105"/>
    </location>
</feature>
<evidence type="ECO:0000313" key="2">
    <source>
        <dbReference type="EMBL" id="CAI8748833.1"/>
    </source>
</evidence>
<sequence length="318" mass="35856">MNAVTNRVSIRHEIRTRLDETRRAYVEATNRAERLRRDEMELGRRLDAIERTIQNLENAGEYPDDETRAEYERLRAAFRKATEGAAAAEAEIARLNAEILAIEGDMKTVPDTTFDDVLRAQQARDVAQAERDRLAALIGKQTGIDLSARESELAELKRQYGDILADEAAGTPVDAEHLTALVEHIDRLESEISDARKTAERDRIRNEGLTRKLHAAEATLEAAEAEFQETFRCFLALQEQAAQLDYVKAANDLIDAYARFMQISRIQSQNRHPTTPIYGFLSLPGFDGRPLIDKAALLKLPIDPEPLLAHWRAKGLKT</sequence>
<organism evidence="2 3">
    <name type="scientific">Methylocaldum szegediense</name>
    <dbReference type="NCBI Taxonomy" id="73780"/>
    <lineage>
        <taxon>Bacteria</taxon>
        <taxon>Pseudomonadati</taxon>
        <taxon>Pseudomonadota</taxon>
        <taxon>Gammaproteobacteria</taxon>
        <taxon>Methylococcales</taxon>
        <taxon>Methylococcaceae</taxon>
        <taxon>Methylocaldum</taxon>
    </lineage>
</organism>
<reference evidence="2 3" key="1">
    <citation type="submission" date="2023-03" db="EMBL/GenBank/DDBJ databases">
        <authorList>
            <person name="Pearce D."/>
        </authorList>
    </citation>
    <scope>NUCLEOTIDE SEQUENCE [LARGE SCALE GENOMIC DNA]</scope>
    <source>
        <strain evidence="2">Msz</strain>
    </source>
</reference>
<keyword evidence="1" id="KW-0175">Coiled coil</keyword>
<dbReference type="Proteomes" id="UP001162030">
    <property type="component" value="Chromosome"/>
</dbReference>
<feature type="coiled-coil region" evidence="1">
    <location>
        <begin position="178"/>
        <end position="226"/>
    </location>
</feature>
<evidence type="ECO:0000313" key="3">
    <source>
        <dbReference type="Proteomes" id="UP001162030"/>
    </source>
</evidence>
<dbReference type="RefSeq" id="WP_026610775.1">
    <property type="nucleotide sequence ID" value="NZ_OX458333.1"/>
</dbReference>
<accession>A0ABN8X0R2</accession>
<protein>
    <submittedName>
        <fullName evidence="2">Uncharacterized protein</fullName>
    </submittedName>
</protein>
<proteinExistence type="predicted"/>
<keyword evidence="3" id="KW-1185">Reference proteome</keyword>
<dbReference type="EMBL" id="OX458333">
    <property type="protein sequence ID" value="CAI8748833.1"/>
    <property type="molecule type" value="Genomic_DNA"/>
</dbReference>